<dbReference type="GeneID" id="64967795"/>
<dbReference type="KEGG" id="apuu:APUU_10618A"/>
<reference evidence="2" key="1">
    <citation type="submission" date="2021-01" db="EMBL/GenBank/DDBJ databases">
        <authorList>
            <consortium name="Aspergillus puulaauensis MK2 genome sequencing consortium"/>
            <person name="Kazuki M."/>
            <person name="Futagami T."/>
        </authorList>
    </citation>
    <scope>NUCLEOTIDE SEQUENCE</scope>
    <source>
        <strain evidence="2">MK2</strain>
    </source>
</reference>
<dbReference type="OrthoDB" id="4167490at2759"/>
<proteinExistence type="predicted"/>
<dbReference type="Proteomes" id="UP000654913">
    <property type="component" value="Chromosome 1"/>
</dbReference>
<dbReference type="AlphaFoldDB" id="A0A7R7XAR2"/>
<sequence length="482" mass="53897">MLTPIRTRGRRKRPWAASDGVPKPIASGPKGGRPMLSLQAKHSRSQSSGSKRARLLVARPPLPKPRNRLSRLESLPVELIEKIFLYSLNVNLPRCSQSISDAVSSERVYRALTLLALWDDSYAQTSLMSQDPATPEIGPSTPEAAAAATSESEILRLLRPLDYSQLLRSERRHLQNNVLRCRWCTIERLLSYLPDLMRLTVQRHWLNAGLQMTGDSLDNLRLLLAQKNDTYSFKGADKDENHYTLLITPFVSITVTCLETEQQTTHPIIGVLGIPDKLLSGTAVGFSDNHARFLEIVRMASGFNRSDVASTDISFSREAIQQGIHTALIEHHAAALATLLKIDEYTFRGENTSATQTLPYMILPEHFRTAVRVARDDPNIFQLLLRASAESLPADDSEITQWAMELDGSFGPWLLDFMLQLPERIKAATNDPVNGSMFYLGGIATQLPIALRYLRDVLDMEGLDTWMGESPYDFSSEWAVKG</sequence>
<dbReference type="EMBL" id="AP024443">
    <property type="protein sequence ID" value="BCS17790.1"/>
    <property type="molecule type" value="Genomic_DNA"/>
</dbReference>
<evidence type="ECO:0000256" key="1">
    <source>
        <dbReference type="SAM" id="MobiDB-lite"/>
    </source>
</evidence>
<protein>
    <submittedName>
        <fullName evidence="2">Uncharacterized protein</fullName>
    </submittedName>
</protein>
<organism evidence="2 3">
    <name type="scientific">Aspergillus puulaauensis</name>
    <dbReference type="NCBI Taxonomy" id="1220207"/>
    <lineage>
        <taxon>Eukaryota</taxon>
        <taxon>Fungi</taxon>
        <taxon>Dikarya</taxon>
        <taxon>Ascomycota</taxon>
        <taxon>Pezizomycotina</taxon>
        <taxon>Eurotiomycetes</taxon>
        <taxon>Eurotiomycetidae</taxon>
        <taxon>Eurotiales</taxon>
        <taxon>Aspergillaceae</taxon>
        <taxon>Aspergillus</taxon>
    </lineage>
</organism>
<accession>A0A7R7XAR2</accession>
<gene>
    <name evidence="2" type="ORF">APUU_10618A</name>
</gene>
<reference evidence="2" key="2">
    <citation type="submission" date="2021-02" db="EMBL/GenBank/DDBJ databases">
        <title>Aspergillus puulaauensis MK2 genome sequence.</title>
        <authorList>
            <person name="Futagami T."/>
            <person name="Mori K."/>
            <person name="Kadooka C."/>
            <person name="Tanaka T."/>
        </authorList>
    </citation>
    <scope>NUCLEOTIDE SEQUENCE</scope>
    <source>
        <strain evidence="2">MK2</strain>
    </source>
</reference>
<name>A0A7R7XAR2_9EURO</name>
<evidence type="ECO:0000313" key="2">
    <source>
        <dbReference type="EMBL" id="BCS17790.1"/>
    </source>
</evidence>
<dbReference type="RefSeq" id="XP_041549984.1">
    <property type="nucleotide sequence ID" value="XM_041702796.1"/>
</dbReference>
<keyword evidence="3" id="KW-1185">Reference proteome</keyword>
<evidence type="ECO:0000313" key="3">
    <source>
        <dbReference type="Proteomes" id="UP000654913"/>
    </source>
</evidence>
<feature type="region of interest" description="Disordered" evidence="1">
    <location>
        <begin position="1"/>
        <end position="63"/>
    </location>
</feature>